<accession>A0A933VZR6</accession>
<comment type="caution">
    <text evidence="3">The sequence shown here is derived from an EMBL/GenBank/DDBJ whole genome shotgun (WGS) entry which is preliminary data.</text>
</comment>
<name>A0A933VZR6_RHOPL</name>
<keyword evidence="1" id="KW-1133">Transmembrane helix</keyword>
<keyword evidence="3" id="KW-0012">Acyltransferase</keyword>
<dbReference type="PANTHER" id="PTHR36927:SF4">
    <property type="entry name" value="BLR5718 PROTEIN"/>
    <property type="match status" value="1"/>
</dbReference>
<evidence type="ECO:0000313" key="3">
    <source>
        <dbReference type="EMBL" id="MBI5128120.1"/>
    </source>
</evidence>
<feature type="transmembrane region" description="Helical" evidence="1">
    <location>
        <begin position="58"/>
        <end position="85"/>
    </location>
</feature>
<dbReference type="EMBL" id="JACRJB010000005">
    <property type="protein sequence ID" value="MBI5128120.1"/>
    <property type="molecule type" value="Genomic_DNA"/>
</dbReference>
<reference evidence="3" key="1">
    <citation type="submission" date="2020-07" db="EMBL/GenBank/DDBJ databases">
        <title>Huge and variable diversity of episymbiotic CPR bacteria and DPANN archaea in groundwater ecosystems.</title>
        <authorList>
            <person name="He C.Y."/>
            <person name="Keren R."/>
            <person name="Whittaker M."/>
            <person name="Farag I.F."/>
            <person name="Doudna J."/>
            <person name="Cate J.H.D."/>
            <person name="Banfield J.F."/>
        </authorList>
    </citation>
    <scope>NUCLEOTIDE SEQUENCE</scope>
    <source>
        <strain evidence="3">NC_groundwater_1818_Pr3_B-0.1um_66_35</strain>
    </source>
</reference>
<dbReference type="Proteomes" id="UP000782519">
    <property type="component" value="Unassembled WGS sequence"/>
</dbReference>
<sequence>MTTTYPTPGGLAAPASAPTVHARDLSLDRTRTFLTILVLIHHSVIPYTHFGHTDETSWIGFDCIVLATDSFFMAMFFMLSGLFLWPSLDHRPKIGTFARDRLIRLGLPFIIAAVTVIPIAYYALALQQNPDQRFTAFWWKMVTVGPWPSGPLWFLWVLLIFSLIGGVAYRISRRTLDPLNHLATLGFDRPVLFIVAMFLFTAVLYVPLRVYLGPNSWFENGPFSVQESRVLLYAAYFFIGAGIGANHPERGILGAGGRLAHQWHIWALLALLPYAAMWGFIGIKRGILDNPDDLPVWYEAGYGLAYAAFSITVIFAILAFFLRFKRAGWSILDPLQHDAYGIFLVHYAYMLWLQYALFNVPLPAIAKAVIVFTLGLLLSWVTTAALRRIPGSHRVL</sequence>
<feature type="transmembrane region" description="Helical" evidence="1">
    <location>
        <begin position="265"/>
        <end position="283"/>
    </location>
</feature>
<feature type="transmembrane region" description="Helical" evidence="1">
    <location>
        <begin position="33"/>
        <end position="52"/>
    </location>
</feature>
<feature type="transmembrane region" description="Helical" evidence="1">
    <location>
        <begin position="303"/>
        <end position="324"/>
    </location>
</feature>
<feature type="domain" description="Acyltransferase 3" evidence="2">
    <location>
        <begin position="25"/>
        <end position="383"/>
    </location>
</feature>
<proteinExistence type="predicted"/>
<organism evidence="3 4">
    <name type="scientific">Rhodopseudomonas palustris</name>
    <dbReference type="NCBI Taxonomy" id="1076"/>
    <lineage>
        <taxon>Bacteria</taxon>
        <taxon>Pseudomonadati</taxon>
        <taxon>Pseudomonadota</taxon>
        <taxon>Alphaproteobacteria</taxon>
        <taxon>Hyphomicrobiales</taxon>
        <taxon>Nitrobacteraceae</taxon>
        <taxon>Rhodopseudomonas</taxon>
    </lineage>
</organism>
<evidence type="ECO:0000259" key="2">
    <source>
        <dbReference type="Pfam" id="PF01757"/>
    </source>
</evidence>
<feature type="transmembrane region" description="Helical" evidence="1">
    <location>
        <begin position="105"/>
        <end position="124"/>
    </location>
</feature>
<evidence type="ECO:0000256" key="1">
    <source>
        <dbReference type="SAM" id="Phobius"/>
    </source>
</evidence>
<dbReference type="GO" id="GO:0016747">
    <property type="term" value="F:acyltransferase activity, transferring groups other than amino-acyl groups"/>
    <property type="evidence" value="ECO:0007669"/>
    <property type="project" value="InterPro"/>
</dbReference>
<dbReference type="InterPro" id="IPR050623">
    <property type="entry name" value="Glucan_succinyl_AcylTrfase"/>
</dbReference>
<evidence type="ECO:0000313" key="4">
    <source>
        <dbReference type="Proteomes" id="UP000782519"/>
    </source>
</evidence>
<keyword evidence="1" id="KW-0812">Transmembrane</keyword>
<feature type="transmembrane region" description="Helical" evidence="1">
    <location>
        <begin position="364"/>
        <end position="386"/>
    </location>
</feature>
<gene>
    <name evidence="3" type="ORF">HZA66_01640</name>
</gene>
<keyword evidence="3" id="KW-0808">Transferase</keyword>
<keyword evidence="1" id="KW-0472">Membrane</keyword>
<dbReference type="PANTHER" id="PTHR36927">
    <property type="entry name" value="BLR4337 PROTEIN"/>
    <property type="match status" value="1"/>
</dbReference>
<protein>
    <submittedName>
        <fullName evidence="3">Acyltransferase</fullName>
    </submittedName>
</protein>
<dbReference type="AlphaFoldDB" id="A0A933VZR6"/>
<dbReference type="Pfam" id="PF01757">
    <property type="entry name" value="Acyl_transf_3"/>
    <property type="match status" value="1"/>
</dbReference>
<feature type="transmembrane region" description="Helical" evidence="1">
    <location>
        <begin position="191"/>
        <end position="208"/>
    </location>
</feature>
<dbReference type="InterPro" id="IPR002656">
    <property type="entry name" value="Acyl_transf_3_dom"/>
</dbReference>
<feature type="transmembrane region" description="Helical" evidence="1">
    <location>
        <begin position="153"/>
        <end position="171"/>
    </location>
</feature>
<feature type="transmembrane region" description="Helical" evidence="1">
    <location>
        <begin position="339"/>
        <end position="358"/>
    </location>
</feature>